<evidence type="ECO:0000313" key="3">
    <source>
        <dbReference type="Proteomes" id="UP000002051"/>
    </source>
</evidence>
<gene>
    <name evidence="1" type="ordered locus">MTR_7g029125</name>
</gene>
<keyword evidence="3" id="KW-1185">Reference proteome</keyword>
<accession>A0A072TX62</accession>
<dbReference type="Proteomes" id="UP000002051">
    <property type="component" value="Unassembled WGS sequence"/>
</dbReference>
<reference evidence="1 3" key="2">
    <citation type="journal article" date="2014" name="BMC Genomics">
        <title>An improved genome release (version Mt4.0) for the model legume Medicago truncatula.</title>
        <authorList>
            <person name="Tang H."/>
            <person name="Krishnakumar V."/>
            <person name="Bidwell S."/>
            <person name="Rosen B."/>
            <person name="Chan A."/>
            <person name="Zhou S."/>
            <person name="Gentzbittel L."/>
            <person name="Childs K.L."/>
            <person name="Yandell M."/>
            <person name="Gundlach H."/>
            <person name="Mayer K.F."/>
            <person name="Schwartz D.C."/>
            <person name="Town C.D."/>
        </authorList>
    </citation>
    <scope>GENOME REANNOTATION</scope>
    <source>
        <strain evidence="1">A17</strain>
        <strain evidence="2 3">cv. Jemalong A17</strain>
    </source>
</reference>
<reference evidence="1 3" key="1">
    <citation type="journal article" date="2011" name="Nature">
        <title>The Medicago genome provides insight into the evolution of rhizobial symbioses.</title>
        <authorList>
            <person name="Young N.D."/>
            <person name="Debelle F."/>
            <person name="Oldroyd G.E."/>
            <person name="Geurts R."/>
            <person name="Cannon S.B."/>
            <person name="Udvardi M.K."/>
            <person name="Benedito V.A."/>
            <person name="Mayer K.F."/>
            <person name="Gouzy J."/>
            <person name="Schoof H."/>
            <person name="Van de Peer Y."/>
            <person name="Proost S."/>
            <person name="Cook D.R."/>
            <person name="Meyers B.C."/>
            <person name="Spannagl M."/>
            <person name="Cheung F."/>
            <person name="De Mita S."/>
            <person name="Krishnakumar V."/>
            <person name="Gundlach H."/>
            <person name="Zhou S."/>
            <person name="Mudge J."/>
            <person name="Bharti A.K."/>
            <person name="Murray J.D."/>
            <person name="Naoumkina M.A."/>
            <person name="Rosen B."/>
            <person name="Silverstein K.A."/>
            <person name="Tang H."/>
            <person name="Rombauts S."/>
            <person name="Zhao P.X."/>
            <person name="Zhou P."/>
            <person name="Barbe V."/>
            <person name="Bardou P."/>
            <person name="Bechner M."/>
            <person name="Bellec A."/>
            <person name="Berger A."/>
            <person name="Berges H."/>
            <person name="Bidwell S."/>
            <person name="Bisseling T."/>
            <person name="Choisne N."/>
            <person name="Couloux A."/>
            <person name="Denny R."/>
            <person name="Deshpande S."/>
            <person name="Dai X."/>
            <person name="Doyle J.J."/>
            <person name="Dudez A.M."/>
            <person name="Farmer A.D."/>
            <person name="Fouteau S."/>
            <person name="Franken C."/>
            <person name="Gibelin C."/>
            <person name="Gish J."/>
            <person name="Goldstein S."/>
            <person name="Gonzalez A.J."/>
            <person name="Green P.J."/>
            <person name="Hallab A."/>
            <person name="Hartog M."/>
            <person name="Hua A."/>
            <person name="Humphray S.J."/>
            <person name="Jeong D.H."/>
            <person name="Jing Y."/>
            <person name="Jocker A."/>
            <person name="Kenton S.M."/>
            <person name="Kim D.J."/>
            <person name="Klee K."/>
            <person name="Lai H."/>
            <person name="Lang C."/>
            <person name="Lin S."/>
            <person name="Macmil S.L."/>
            <person name="Magdelenat G."/>
            <person name="Matthews L."/>
            <person name="McCorrison J."/>
            <person name="Monaghan E.L."/>
            <person name="Mun J.H."/>
            <person name="Najar F.Z."/>
            <person name="Nicholson C."/>
            <person name="Noirot C."/>
            <person name="O'Bleness M."/>
            <person name="Paule C.R."/>
            <person name="Poulain J."/>
            <person name="Prion F."/>
            <person name="Qin B."/>
            <person name="Qu C."/>
            <person name="Retzel E.F."/>
            <person name="Riddle C."/>
            <person name="Sallet E."/>
            <person name="Samain S."/>
            <person name="Samson N."/>
            <person name="Sanders I."/>
            <person name="Saurat O."/>
            <person name="Scarpelli C."/>
            <person name="Schiex T."/>
            <person name="Segurens B."/>
            <person name="Severin A.J."/>
            <person name="Sherrier D.J."/>
            <person name="Shi R."/>
            <person name="Sims S."/>
            <person name="Singer S.R."/>
            <person name="Sinharoy S."/>
            <person name="Sterck L."/>
            <person name="Viollet A."/>
            <person name="Wang B.B."/>
            <person name="Wang K."/>
            <person name="Wang M."/>
            <person name="Wang X."/>
            <person name="Warfsmann J."/>
            <person name="Weissenbach J."/>
            <person name="White D.D."/>
            <person name="White J.D."/>
            <person name="Wiley G.B."/>
            <person name="Wincker P."/>
            <person name="Xing Y."/>
            <person name="Yang L."/>
            <person name="Yao Z."/>
            <person name="Ying F."/>
            <person name="Zhai J."/>
            <person name="Zhou L."/>
            <person name="Zuber A."/>
            <person name="Denarie J."/>
            <person name="Dixon R.A."/>
            <person name="May G.D."/>
            <person name="Schwartz D.C."/>
            <person name="Rogers J."/>
            <person name="Quetier F."/>
            <person name="Town C.D."/>
            <person name="Roe B.A."/>
        </authorList>
    </citation>
    <scope>NUCLEOTIDE SEQUENCE [LARGE SCALE GENOMIC DNA]</scope>
    <source>
        <strain evidence="1">A17</strain>
        <strain evidence="2 3">cv. Jemalong A17</strain>
    </source>
</reference>
<dbReference type="EnsemblPlants" id="KEH22022">
    <property type="protein sequence ID" value="KEH22022"/>
    <property type="gene ID" value="MTR_7g029125"/>
</dbReference>
<dbReference type="AlphaFoldDB" id="A0A072TX62"/>
<reference evidence="2" key="3">
    <citation type="submission" date="2015-04" db="UniProtKB">
        <authorList>
            <consortium name="EnsemblPlants"/>
        </authorList>
    </citation>
    <scope>IDENTIFICATION</scope>
    <source>
        <strain evidence="2">cv. Jemalong A17</strain>
    </source>
</reference>
<dbReference type="EMBL" id="CM001223">
    <property type="protein sequence ID" value="KEH22022.1"/>
    <property type="molecule type" value="Genomic_DNA"/>
</dbReference>
<organism evidence="1 3">
    <name type="scientific">Medicago truncatula</name>
    <name type="common">Barrel medic</name>
    <name type="synonym">Medicago tribuloides</name>
    <dbReference type="NCBI Taxonomy" id="3880"/>
    <lineage>
        <taxon>Eukaryota</taxon>
        <taxon>Viridiplantae</taxon>
        <taxon>Streptophyta</taxon>
        <taxon>Embryophyta</taxon>
        <taxon>Tracheophyta</taxon>
        <taxon>Spermatophyta</taxon>
        <taxon>Magnoliopsida</taxon>
        <taxon>eudicotyledons</taxon>
        <taxon>Gunneridae</taxon>
        <taxon>Pentapetalae</taxon>
        <taxon>rosids</taxon>
        <taxon>fabids</taxon>
        <taxon>Fabales</taxon>
        <taxon>Fabaceae</taxon>
        <taxon>Papilionoideae</taxon>
        <taxon>50 kb inversion clade</taxon>
        <taxon>NPAAA clade</taxon>
        <taxon>Hologalegina</taxon>
        <taxon>IRL clade</taxon>
        <taxon>Trifolieae</taxon>
        <taxon>Medicago</taxon>
    </lineage>
</organism>
<evidence type="ECO:0000313" key="1">
    <source>
        <dbReference type="EMBL" id="KEH22022.1"/>
    </source>
</evidence>
<evidence type="ECO:0000313" key="2">
    <source>
        <dbReference type="EnsemblPlants" id="KEH22022"/>
    </source>
</evidence>
<dbReference type="HOGENOM" id="CLU_2362939_0_0_1"/>
<sequence length="96" mass="11226">MTWKYRLENYSPRGTSSCSVVSEKTKARKEKRKVKMMKVLRVLCGNYWPTKITLRTSILFLPLELLLEFGPKRVRIGQARPDFDRPEPGLRNKSQA</sequence>
<proteinExistence type="predicted"/>
<protein>
    <submittedName>
        <fullName evidence="1 2">Uncharacterized protein</fullName>
    </submittedName>
</protein>
<name>A0A072TX62_MEDTR</name>